<feature type="transmembrane region" description="Helical" evidence="1">
    <location>
        <begin position="338"/>
        <end position="359"/>
    </location>
</feature>
<dbReference type="Proteomes" id="UP000460626">
    <property type="component" value="Unassembled WGS sequence"/>
</dbReference>
<dbReference type="PANTHER" id="PTHR30590:SF2">
    <property type="entry name" value="INNER MEMBRANE PROTEIN"/>
    <property type="match status" value="1"/>
</dbReference>
<accession>A0A845A5P8</accession>
<sequence length="383" mass="40947">MAVIGIIPMNVIAWAMLPAAYINPRADVVGGTGPLETALWALTFVLVEDKFRTLFAMLFGAGVAILIERARAGNAAHPLREHYARMAALMAIGLAHAVLLANNDILRSYALTGCLLPIAMRWPVRRLLWAAGGLALLEVTVIALWAVPAITGSDAASSIAAEAQFGAGGDVGYYLDRARETFGERVDRRIGEMPVMVISVFSSLPNNLAAMLLGMALWRGGLLAGEWPRQRLLRLAGWLAGVSLPVLAILAAWSIATDFDAAVTAANALAFSIPFNMALGVAYAALAMALFARGGTLTRRLAAAGRMALSNYLFTSVIFAALFHAWGLGLYGKVGRGAAEALVLLPAACIVLWSAPWLARFRQGPAEWLWRSLAALRPMPFRR</sequence>
<feature type="transmembrane region" description="Helical" evidence="1">
    <location>
        <begin position="268"/>
        <end position="291"/>
    </location>
</feature>
<protein>
    <submittedName>
        <fullName evidence="3">DUF418 domain-containing protein</fullName>
    </submittedName>
</protein>
<evidence type="ECO:0000313" key="4">
    <source>
        <dbReference type="Proteomes" id="UP000460626"/>
    </source>
</evidence>
<comment type="caution">
    <text evidence="3">The sequence shown here is derived from an EMBL/GenBank/DDBJ whole genome shotgun (WGS) entry which is preliminary data.</text>
</comment>
<feature type="domain" description="DUF418" evidence="2">
    <location>
        <begin position="218"/>
        <end position="375"/>
    </location>
</feature>
<keyword evidence="1" id="KW-0812">Transmembrane</keyword>
<dbReference type="InterPro" id="IPR007349">
    <property type="entry name" value="DUF418"/>
</dbReference>
<feature type="transmembrane region" description="Helical" evidence="1">
    <location>
        <begin position="127"/>
        <end position="147"/>
    </location>
</feature>
<feature type="transmembrane region" description="Helical" evidence="1">
    <location>
        <begin position="51"/>
        <end position="70"/>
    </location>
</feature>
<dbReference type="OrthoDB" id="9807744at2"/>
<dbReference type="Pfam" id="PF04235">
    <property type="entry name" value="DUF418"/>
    <property type="match status" value="1"/>
</dbReference>
<dbReference type="PANTHER" id="PTHR30590">
    <property type="entry name" value="INNER MEMBRANE PROTEIN"/>
    <property type="match status" value="1"/>
</dbReference>
<dbReference type="EMBL" id="WTYH01000001">
    <property type="protein sequence ID" value="MXO94476.1"/>
    <property type="molecule type" value="Genomic_DNA"/>
</dbReference>
<name>A0A845A5P8_9SPHN</name>
<evidence type="ECO:0000313" key="3">
    <source>
        <dbReference type="EMBL" id="MXO94476.1"/>
    </source>
</evidence>
<evidence type="ECO:0000259" key="2">
    <source>
        <dbReference type="Pfam" id="PF04235"/>
    </source>
</evidence>
<feature type="transmembrane region" description="Helical" evidence="1">
    <location>
        <begin position="232"/>
        <end position="256"/>
    </location>
</feature>
<keyword evidence="1" id="KW-0472">Membrane</keyword>
<feature type="transmembrane region" description="Helical" evidence="1">
    <location>
        <begin position="195"/>
        <end position="220"/>
    </location>
</feature>
<keyword evidence="1" id="KW-1133">Transmembrane helix</keyword>
<dbReference type="InterPro" id="IPR052529">
    <property type="entry name" value="Bact_Transport_Assoc"/>
</dbReference>
<feature type="transmembrane region" description="Helical" evidence="1">
    <location>
        <begin position="82"/>
        <end position="99"/>
    </location>
</feature>
<gene>
    <name evidence="3" type="ORF">GRI62_12800</name>
</gene>
<keyword evidence="4" id="KW-1185">Reference proteome</keyword>
<reference evidence="3 4" key="1">
    <citation type="submission" date="2019-12" db="EMBL/GenBank/DDBJ databases">
        <title>Genomic-based taxomic classification of the family Erythrobacteraceae.</title>
        <authorList>
            <person name="Xu L."/>
        </authorList>
    </citation>
    <scope>NUCLEOTIDE SEQUENCE [LARGE SCALE GENOMIC DNA]</scope>
    <source>
        <strain evidence="3 4">RC4-10-4</strain>
    </source>
</reference>
<organism evidence="3 4">
    <name type="scientific">Aurantiacibacter arachoides</name>
    <dbReference type="NCBI Taxonomy" id="1850444"/>
    <lineage>
        <taxon>Bacteria</taxon>
        <taxon>Pseudomonadati</taxon>
        <taxon>Pseudomonadota</taxon>
        <taxon>Alphaproteobacteria</taxon>
        <taxon>Sphingomonadales</taxon>
        <taxon>Erythrobacteraceae</taxon>
        <taxon>Aurantiacibacter</taxon>
    </lineage>
</organism>
<proteinExistence type="predicted"/>
<feature type="transmembrane region" description="Helical" evidence="1">
    <location>
        <begin position="312"/>
        <end position="332"/>
    </location>
</feature>
<evidence type="ECO:0000256" key="1">
    <source>
        <dbReference type="SAM" id="Phobius"/>
    </source>
</evidence>
<dbReference type="AlphaFoldDB" id="A0A845A5P8"/>